<dbReference type="PROSITE" id="PS00917">
    <property type="entry name" value="ASN_GLN_ASE_2"/>
    <property type="match status" value="1"/>
</dbReference>
<feature type="domain" description="Asparaginase/glutaminase C-terminal" evidence="5">
    <location>
        <begin position="240"/>
        <end position="350"/>
    </location>
</feature>
<evidence type="ECO:0000313" key="7">
    <source>
        <dbReference type="Proteomes" id="UP000176420"/>
    </source>
</evidence>
<feature type="domain" description="L-asparaginase N-terminal" evidence="4">
    <location>
        <begin position="33"/>
        <end position="217"/>
    </location>
</feature>
<evidence type="ECO:0000256" key="1">
    <source>
        <dbReference type="PIRSR" id="PIRSR001220-1"/>
    </source>
</evidence>
<gene>
    <name evidence="6" type="ORF">A2319_01120</name>
</gene>
<name>A0A1G2BEW7_9BACT</name>
<evidence type="ECO:0000259" key="5">
    <source>
        <dbReference type="Pfam" id="PF17763"/>
    </source>
</evidence>
<feature type="binding site" evidence="2">
    <location>
        <position position="473"/>
    </location>
    <ligand>
        <name>substrate</name>
    </ligand>
</feature>
<dbReference type="EMBL" id="MHKI01000010">
    <property type="protein sequence ID" value="OGY87226.1"/>
    <property type="molecule type" value="Genomic_DNA"/>
</dbReference>
<dbReference type="PRINTS" id="PR00139">
    <property type="entry name" value="ASNGLNASE"/>
</dbReference>
<dbReference type="Gene3D" id="3.40.50.40">
    <property type="match status" value="2"/>
</dbReference>
<feature type="active site" evidence="3">
    <location>
        <position position="504"/>
    </location>
</feature>
<dbReference type="InterPro" id="IPR037152">
    <property type="entry name" value="L-asparaginase_N_sf"/>
</dbReference>
<dbReference type="Gene3D" id="3.40.50.1170">
    <property type="entry name" value="L-asparaginase, N-terminal domain"/>
    <property type="match status" value="2"/>
</dbReference>
<dbReference type="Proteomes" id="UP000176420">
    <property type="component" value="Unassembled WGS sequence"/>
</dbReference>
<organism evidence="6 7">
    <name type="scientific">Candidatus Kerfeldbacteria bacterium RIFOXYB2_FULL_38_14</name>
    <dbReference type="NCBI Taxonomy" id="1798547"/>
    <lineage>
        <taxon>Bacteria</taxon>
        <taxon>Candidatus Kerfeldiibacteriota</taxon>
    </lineage>
</organism>
<dbReference type="SMART" id="SM00870">
    <property type="entry name" value="Asparaginase"/>
    <property type="match status" value="2"/>
</dbReference>
<evidence type="ECO:0000259" key="4">
    <source>
        <dbReference type="Pfam" id="PF00710"/>
    </source>
</evidence>
<evidence type="ECO:0000256" key="3">
    <source>
        <dbReference type="PROSITE-ProRule" id="PRU10100"/>
    </source>
</evidence>
<dbReference type="InterPro" id="IPR036152">
    <property type="entry name" value="Asp/glu_Ase-like_sf"/>
</dbReference>
<dbReference type="PIRSF" id="PIRSF001220">
    <property type="entry name" value="L-ASNase_gatD"/>
    <property type="match status" value="1"/>
</dbReference>
<accession>A0A1G2BEW7</accession>
<dbReference type="PANTHER" id="PTHR11707:SF28">
    <property type="entry name" value="60 KDA LYSOPHOSPHOLIPASE"/>
    <property type="match status" value="1"/>
</dbReference>
<protein>
    <recommendedName>
        <fullName evidence="8">Asparaginase</fullName>
    </recommendedName>
</protein>
<feature type="domain" description="L-asparaginase N-terminal" evidence="4">
    <location>
        <begin position="419"/>
        <end position="608"/>
    </location>
</feature>
<dbReference type="AlphaFoldDB" id="A0A1G2BEW7"/>
<comment type="caution">
    <text evidence="6">The sequence shown here is derived from an EMBL/GenBank/DDBJ whole genome shotgun (WGS) entry which is preliminary data.</text>
</comment>
<dbReference type="Pfam" id="PF00710">
    <property type="entry name" value="Asparaginase"/>
    <property type="match status" value="2"/>
</dbReference>
<evidence type="ECO:0008006" key="8">
    <source>
        <dbReference type="Google" id="ProtNLM"/>
    </source>
</evidence>
<dbReference type="SUPFAM" id="SSF53774">
    <property type="entry name" value="Glutaminase/Asparaginase"/>
    <property type="match status" value="2"/>
</dbReference>
<dbReference type="InterPro" id="IPR040919">
    <property type="entry name" value="Asparaginase_C"/>
</dbReference>
<dbReference type="PROSITE" id="PS51732">
    <property type="entry name" value="ASN_GLN_ASE_3"/>
    <property type="match status" value="2"/>
</dbReference>
<dbReference type="InterPro" id="IPR027474">
    <property type="entry name" value="L-asparaginase_N"/>
</dbReference>
<feature type="active site" description="O-isoaspartyl threonine intermediate" evidence="1">
    <location>
        <position position="428"/>
    </location>
</feature>
<evidence type="ECO:0000256" key="2">
    <source>
        <dbReference type="PIRSR" id="PIRSR001220-2"/>
    </source>
</evidence>
<dbReference type="InterPro" id="IPR006034">
    <property type="entry name" value="Asparaginase/glutaminase-like"/>
</dbReference>
<dbReference type="PIRSF" id="PIRSF500176">
    <property type="entry name" value="L_ASNase"/>
    <property type="match status" value="1"/>
</dbReference>
<dbReference type="Pfam" id="PF17763">
    <property type="entry name" value="Asparaginase_C"/>
    <property type="match status" value="1"/>
</dbReference>
<evidence type="ECO:0000313" key="6">
    <source>
        <dbReference type="EMBL" id="OGY87226.1"/>
    </source>
</evidence>
<sequence>MKEKNNSKELIISEKANSQEVLTFSTNPNREGRVLILAVGGAGIPNTHYNLNENLREALEKIPYLVDSAQKIDYLALLKKDSADMTAQDVASIATTIYQYQNAYDGFVVVAGTDTMPYAASATAFALRGMGTPIIFTGATFDVQEWDTDFRLNLPNAIKVATMGAADVNAPSFGEVGILFDDSLSRATAAINRGTRSNNPIYTPRVSKLGDVGWTIKLESIAKQRHPSQLNYSYNINVNVAYFDLVSETHISSFNQLVEDKTVRGIVIGAFGAGNVPGLLIPSIYQAVYEKGKAVAVITNNKKGSSDMGLYDVGARAVKAGAISLGPMTKAAAIEKMRYALNNAKGEDQMKFLQDVARLLLTAVAEEIPKDFSRQAVNLIRDRFSKKPLPLSLFYKELKKSQANYTVKTYCRSKYTKYKILTISMGGTFYMEINSAGSLWPTKRPLGDLLDIKVNGLERLTSLDYIELHNTDSTDITHTHRKELARVIAKYKDHYDGIVVLHGTDTLAYSASSLSYMLIGIDKDVIFTGAQKPGYGSSDFDRNFVKSIKAIITRLKQPVSERVRPGVKVAFGDKLMIGSTVIKEDEHGINAFAPVEKHPVAGKLAYQIELYDITKNVKKRPFTLYTEFDSGVAYYECISAIDIRQFERLIENPEVSAVLIGGYDTGNMPQQMKYYISTAVNSYDKPIAFISHNDNGIAEINASPRIKEFIKAGGIALGDMIKESAFQKLGFAQGVVKKLGLTGHEKMGFVRKFMHTNFVGEISDHFCYAGDLVYKKIFNAKTITDIDIQKSLDRFTERYRKVRCHTKNTKRKVLKKKHKKRK</sequence>
<dbReference type="PANTHER" id="PTHR11707">
    <property type="entry name" value="L-ASPARAGINASE"/>
    <property type="match status" value="1"/>
</dbReference>
<dbReference type="InterPro" id="IPR027475">
    <property type="entry name" value="Asparaginase/glutaminase_AS2"/>
</dbReference>
<proteinExistence type="predicted"/>
<feature type="binding site" evidence="2">
    <location>
        <begin position="504"/>
        <end position="505"/>
    </location>
    <ligand>
        <name>substrate</name>
    </ligand>
</feature>
<dbReference type="InterPro" id="IPR027473">
    <property type="entry name" value="L-asparaginase_C"/>
</dbReference>
<dbReference type="GO" id="GO:0004067">
    <property type="term" value="F:asparaginase activity"/>
    <property type="evidence" value="ECO:0007669"/>
    <property type="project" value="UniProtKB-UniRule"/>
</dbReference>
<reference evidence="6 7" key="1">
    <citation type="journal article" date="2016" name="Nat. Commun.">
        <title>Thousands of microbial genomes shed light on interconnected biogeochemical processes in an aquifer system.</title>
        <authorList>
            <person name="Anantharaman K."/>
            <person name="Brown C.T."/>
            <person name="Hug L.A."/>
            <person name="Sharon I."/>
            <person name="Castelle C.J."/>
            <person name="Probst A.J."/>
            <person name="Thomas B.C."/>
            <person name="Singh A."/>
            <person name="Wilkins M.J."/>
            <person name="Karaoz U."/>
            <person name="Brodie E.L."/>
            <person name="Williams K.H."/>
            <person name="Hubbard S.S."/>
            <person name="Banfield J.F."/>
        </authorList>
    </citation>
    <scope>NUCLEOTIDE SEQUENCE [LARGE SCALE GENOMIC DNA]</scope>
</reference>